<sequence>MQFVDIKCDRDGRPILVPPPKPKKLAIKDGVPANPGGEKKDYDFLNKFYSLHEIIGKGGFSAVRRATHIHTGEVVAVKIVDKRSKVNSELVVKAAIDQELRLLKSLDHPNLCKLFQEIHSLNFICMVQEYYPGGELFHYVQSKGRLSEFESRRIFRQVSSGLAYLHQNGVCHRDLKLENVLLDSSCNAKLIDFGLCAVCTSTDDAPLSMFCGSPTYAAPELVTCKPYIGYNTDIWSLGVVLYCCLNGFFPFYSTDYTELYALIQVGTYEEPDWLSKASKDIIRRLLQTDPALRPTVTEVLACPWCNEATEVVTFEEGIASNLNPTHGTAQNPGSCLNCSKMELQPFDDEIINKMSEFYGTGNDTLKRELSLCDFTSYVTSTYLILLERKRKYGIKLFKIFGVQIPKANNSSYRKRVTTTTYSPVIGNKMITESKQQFQECGGGDSYKTETPYAHESKSATKDEPLKTRPVITLKGPDQSGKTEIKKSTKTTSSTRSKLFSISQLAHRISDAFGRNKNDVGDFFVTMPPRVIDPFVAVTILKGALHSQGVEYTQNGSILYGTILRGNTTSSKPECVVKFEVEVQVREVLVKPLGTVQLSWRKLQGSTNFLRRAAEVITLSMKTLTSEKLLYRDRAFDVLNSSDWPRGLGKF</sequence>
<evidence type="ECO:0000313" key="7">
    <source>
        <dbReference type="Proteomes" id="UP000708208"/>
    </source>
</evidence>
<dbReference type="Proteomes" id="UP000708208">
    <property type="component" value="Unassembled WGS sequence"/>
</dbReference>
<accession>A0A8J2KV52</accession>
<feature type="domain" description="Protein kinase" evidence="5">
    <location>
        <begin position="49"/>
        <end position="305"/>
    </location>
</feature>
<dbReference type="PROSITE" id="PS50011">
    <property type="entry name" value="PROTEIN_KINASE_DOM"/>
    <property type="match status" value="1"/>
</dbReference>
<evidence type="ECO:0000256" key="3">
    <source>
        <dbReference type="PROSITE-ProRule" id="PRU10141"/>
    </source>
</evidence>
<evidence type="ECO:0000256" key="2">
    <source>
        <dbReference type="ARBA" id="ARBA00022840"/>
    </source>
</evidence>
<dbReference type="FunFam" id="1.10.510.10:FF:000571">
    <property type="entry name" value="Maternal embryonic leucine zipper kinase"/>
    <property type="match status" value="1"/>
</dbReference>
<dbReference type="InterPro" id="IPR000719">
    <property type="entry name" value="Prot_kinase_dom"/>
</dbReference>
<comment type="caution">
    <text evidence="6">The sequence shown here is derived from an EMBL/GenBank/DDBJ whole genome shotgun (WGS) entry which is preliminary data.</text>
</comment>
<proteinExistence type="predicted"/>
<feature type="region of interest" description="Disordered" evidence="4">
    <location>
        <begin position="440"/>
        <end position="491"/>
    </location>
</feature>
<protein>
    <recommendedName>
        <fullName evidence="5">Protein kinase domain-containing protein</fullName>
    </recommendedName>
</protein>
<reference evidence="6" key="1">
    <citation type="submission" date="2021-06" db="EMBL/GenBank/DDBJ databases">
        <authorList>
            <person name="Hodson N. C."/>
            <person name="Mongue J. A."/>
            <person name="Jaron S. K."/>
        </authorList>
    </citation>
    <scope>NUCLEOTIDE SEQUENCE</scope>
</reference>
<dbReference type="PROSITE" id="PS00107">
    <property type="entry name" value="PROTEIN_KINASE_ATP"/>
    <property type="match status" value="1"/>
</dbReference>
<evidence type="ECO:0000259" key="5">
    <source>
        <dbReference type="PROSITE" id="PS50011"/>
    </source>
</evidence>
<evidence type="ECO:0000256" key="1">
    <source>
        <dbReference type="ARBA" id="ARBA00022741"/>
    </source>
</evidence>
<dbReference type="PANTHER" id="PTHR24346">
    <property type="entry name" value="MAP/MICROTUBULE AFFINITY-REGULATING KINASE"/>
    <property type="match status" value="1"/>
</dbReference>
<dbReference type="PROSITE" id="PS00108">
    <property type="entry name" value="PROTEIN_KINASE_ST"/>
    <property type="match status" value="1"/>
</dbReference>
<dbReference type="SMART" id="SM00220">
    <property type="entry name" value="S_TKc"/>
    <property type="match status" value="1"/>
</dbReference>
<gene>
    <name evidence="6" type="ORF">AFUS01_LOCUS20804</name>
</gene>
<dbReference type="GO" id="GO:0005524">
    <property type="term" value="F:ATP binding"/>
    <property type="evidence" value="ECO:0007669"/>
    <property type="project" value="UniProtKB-UniRule"/>
</dbReference>
<name>A0A8J2KV52_9HEXA</name>
<dbReference type="Pfam" id="PF00069">
    <property type="entry name" value="Pkinase"/>
    <property type="match status" value="1"/>
</dbReference>
<dbReference type="GO" id="GO:0004674">
    <property type="term" value="F:protein serine/threonine kinase activity"/>
    <property type="evidence" value="ECO:0007669"/>
    <property type="project" value="TreeGrafter"/>
</dbReference>
<dbReference type="GO" id="GO:0035556">
    <property type="term" value="P:intracellular signal transduction"/>
    <property type="evidence" value="ECO:0007669"/>
    <property type="project" value="TreeGrafter"/>
</dbReference>
<organism evidence="6 7">
    <name type="scientific">Allacma fusca</name>
    <dbReference type="NCBI Taxonomy" id="39272"/>
    <lineage>
        <taxon>Eukaryota</taxon>
        <taxon>Metazoa</taxon>
        <taxon>Ecdysozoa</taxon>
        <taxon>Arthropoda</taxon>
        <taxon>Hexapoda</taxon>
        <taxon>Collembola</taxon>
        <taxon>Symphypleona</taxon>
        <taxon>Sminthuridae</taxon>
        <taxon>Allacma</taxon>
    </lineage>
</organism>
<keyword evidence="2 3" id="KW-0067">ATP-binding</keyword>
<feature type="binding site" evidence="3">
    <location>
        <position position="78"/>
    </location>
    <ligand>
        <name>ATP</name>
        <dbReference type="ChEBI" id="CHEBI:30616"/>
    </ligand>
</feature>
<dbReference type="PANTHER" id="PTHR24346:SF30">
    <property type="entry name" value="MATERNAL EMBRYONIC LEUCINE ZIPPER KINASE"/>
    <property type="match status" value="1"/>
</dbReference>
<keyword evidence="1 3" id="KW-0547">Nucleotide-binding</keyword>
<dbReference type="InterPro" id="IPR017441">
    <property type="entry name" value="Protein_kinase_ATP_BS"/>
</dbReference>
<dbReference type="CDD" id="cd14003">
    <property type="entry name" value="STKc_AMPK-like"/>
    <property type="match status" value="1"/>
</dbReference>
<dbReference type="EMBL" id="CAJVCH010227937">
    <property type="protein sequence ID" value="CAG7732281.1"/>
    <property type="molecule type" value="Genomic_DNA"/>
</dbReference>
<dbReference type="InterPro" id="IPR008271">
    <property type="entry name" value="Ser/Thr_kinase_AS"/>
</dbReference>
<keyword evidence="7" id="KW-1185">Reference proteome</keyword>
<evidence type="ECO:0000256" key="4">
    <source>
        <dbReference type="SAM" id="MobiDB-lite"/>
    </source>
</evidence>
<feature type="compositionally biased region" description="Basic and acidic residues" evidence="4">
    <location>
        <begin position="452"/>
        <end position="466"/>
    </location>
</feature>
<dbReference type="GO" id="GO:0005737">
    <property type="term" value="C:cytoplasm"/>
    <property type="evidence" value="ECO:0007669"/>
    <property type="project" value="TreeGrafter"/>
</dbReference>
<dbReference type="OrthoDB" id="193931at2759"/>
<dbReference type="AlphaFoldDB" id="A0A8J2KV52"/>
<evidence type="ECO:0000313" key="6">
    <source>
        <dbReference type="EMBL" id="CAG7732281.1"/>
    </source>
</evidence>